<gene>
    <name evidence="3" type="ORF">N0V84_007407</name>
</gene>
<name>A0A9W9BLK3_9HYPO</name>
<organism evidence="3 4">
    <name type="scientific">Fusarium piperis</name>
    <dbReference type="NCBI Taxonomy" id="1435070"/>
    <lineage>
        <taxon>Eukaryota</taxon>
        <taxon>Fungi</taxon>
        <taxon>Dikarya</taxon>
        <taxon>Ascomycota</taxon>
        <taxon>Pezizomycotina</taxon>
        <taxon>Sordariomycetes</taxon>
        <taxon>Hypocreomycetidae</taxon>
        <taxon>Hypocreales</taxon>
        <taxon>Nectriaceae</taxon>
        <taxon>Fusarium</taxon>
        <taxon>Fusarium solani species complex</taxon>
    </lineage>
</organism>
<dbReference type="EMBL" id="JAPEUR010000162">
    <property type="protein sequence ID" value="KAJ4317350.1"/>
    <property type="molecule type" value="Genomic_DNA"/>
</dbReference>
<keyword evidence="1" id="KW-1133">Transmembrane helix</keyword>
<dbReference type="OrthoDB" id="5396681at2759"/>
<feature type="transmembrane region" description="Helical" evidence="1">
    <location>
        <begin position="500"/>
        <end position="527"/>
    </location>
</feature>
<reference evidence="3" key="1">
    <citation type="submission" date="2022-10" db="EMBL/GenBank/DDBJ databases">
        <title>Tapping the CABI collections for fungal endophytes: first genome assemblies for Collariella, Neodidymelliopsis, Ascochyta clinopodiicola, Didymella pomorum, Didymosphaeria variabile, Neocosmospora piperis and Neocucurbitaria cava.</title>
        <authorList>
            <person name="Hill R."/>
        </authorList>
    </citation>
    <scope>NUCLEOTIDE SEQUENCE</scope>
    <source>
        <strain evidence="3">IMI 366586</strain>
    </source>
</reference>
<feature type="domain" description="CorA-like transporter" evidence="2">
    <location>
        <begin position="70"/>
        <end position="232"/>
    </location>
</feature>
<sequence length="543" mass="62252">MVEVTYPTYRLSGAKLQRWLRTTFDNEKIVVELTSNLERYRRCLVDKEKRLFAPTAEDISLLELNDGDDVDPSFLDFVFSFGSTEEPLDYHMTGFNCNDTLDVADERLLDIPKLGRSGRELRVQYLLRSLERGTQPGTTMGNIRQMAVYHTFDLVTGKALWVNIKANDLMETRLKEATAEFPELGSKAMDSLAGSFAATLAVHMVHMEWCDEDWRECINEIERKIRKILTKAQTARIDYQPKGAKPVWTRASTMHTSKTLSSDFPEKMISASPSWKKKAWHSVRPLDSCDDAGDGPVAFSTASLSHLLREAGNGDGDQIDRLVVLDTFSFEEVQQLHYFGELLENFRLVMTLNDQTLQDIAENYQDLWDRDPFPKEIKNSCEKELASFLRSIHRIRRNLQIRTAQVKSLMVWLQEGKALFDGILQYRNVQIGRIFTESSQAQSEKMERIAFKTEKETISMHVITSVTLAFLPAMFVTTFFQSGLIEINKKAKRVSEAVDLHLHAFELFISICLPLMFITFGLWILLFNWLSKRARGRVGLGKV</sequence>
<dbReference type="InterPro" id="IPR058257">
    <property type="entry name" value="CorA-like_dom"/>
</dbReference>
<keyword evidence="1" id="KW-0812">Transmembrane</keyword>
<dbReference type="Pfam" id="PF26616">
    <property type="entry name" value="CorA-like"/>
    <property type="match status" value="1"/>
</dbReference>
<protein>
    <recommendedName>
        <fullName evidence="2">CorA-like transporter domain-containing protein</fullName>
    </recommendedName>
</protein>
<dbReference type="Proteomes" id="UP001140502">
    <property type="component" value="Unassembled WGS sequence"/>
</dbReference>
<keyword evidence="4" id="KW-1185">Reference proteome</keyword>
<evidence type="ECO:0000313" key="4">
    <source>
        <dbReference type="Proteomes" id="UP001140502"/>
    </source>
</evidence>
<dbReference type="AlphaFoldDB" id="A0A9W9BLK3"/>
<evidence type="ECO:0000256" key="1">
    <source>
        <dbReference type="SAM" id="Phobius"/>
    </source>
</evidence>
<comment type="caution">
    <text evidence="3">The sequence shown here is derived from an EMBL/GenBank/DDBJ whole genome shotgun (WGS) entry which is preliminary data.</text>
</comment>
<proteinExistence type="predicted"/>
<keyword evidence="1" id="KW-0472">Membrane</keyword>
<accession>A0A9W9BLK3</accession>
<evidence type="ECO:0000313" key="3">
    <source>
        <dbReference type="EMBL" id="KAJ4317350.1"/>
    </source>
</evidence>
<feature type="transmembrane region" description="Helical" evidence="1">
    <location>
        <begin position="458"/>
        <end position="480"/>
    </location>
</feature>
<evidence type="ECO:0000259" key="2">
    <source>
        <dbReference type="Pfam" id="PF26616"/>
    </source>
</evidence>